<evidence type="ECO:0000313" key="2">
    <source>
        <dbReference type="EnsemblPlants" id="KRH52214"/>
    </source>
</evidence>
<dbReference type="EnsemblPlants" id="KRH52214">
    <property type="protein sequence ID" value="KRH52214"/>
    <property type="gene ID" value="GLYMA_06G053700"/>
</dbReference>
<evidence type="ECO:0000313" key="3">
    <source>
        <dbReference type="Proteomes" id="UP000008827"/>
    </source>
</evidence>
<gene>
    <name evidence="1" type="ORF">GLYMA_06G053700</name>
</gene>
<organism evidence="2">
    <name type="scientific">Glycine max</name>
    <name type="common">Soybean</name>
    <name type="synonym">Glycine hispida</name>
    <dbReference type="NCBI Taxonomy" id="3847"/>
    <lineage>
        <taxon>Eukaryota</taxon>
        <taxon>Viridiplantae</taxon>
        <taxon>Streptophyta</taxon>
        <taxon>Embryophyta</taxon>
        <taxon>Tracheophyta</taxon>
        <taxon>Spermatophyta</taxon>
        <taxon>Magnoliopsida</taxon>
        <taxon>eudicotyledons</taxon>
        <taxon>Gunneridae</taxon>
        <taxon>Pentapetalae</taxon>
        <taxon>rosids</taxon>
        <taxon>fabids</taxon>
        <taxon>Fabales</taxon>
        <taxon>Fabaceae</taxon>
        <taxon>Papilionoideae</taxon>
        <taxon>50 kb inversion clade</taxon>
        <taxon>NPAAA clade</taxon>
        <taxon>indigoferoid/millettioid clade</taxon>
        <taxon>Phaseoleae</taxon>
        <taxon>Glycine</taxon>
        <taxon>Glycine subgen. Soja</taxon>
    </lineage>
</organism>
<dbReference type="Proteomes" id="UP000008827">
    <property type="component" value="Chromosome 6"/>
</dbReference>
<dbReference type="InParanoid" id="K7KT86"/>
<reference evidence="2" key="2">
    <citation type="submission" date="2018-02" db="UniProtKB">
        <authorList>
            <consortium name="EnsemblPlants"/>
        </authorList>
    </citation>
    <scope>IDENTIFICATION</scope>
    <source>
        <strain evidence="2">Williams 82</strain>
    </source>
</reference>
<protein>
    <submittedName>
        <fullName evidence="1 2">Uncharacterized protein</fullName>
    </submittedName>
</protein>
<accession>K7KT86</accession>
<reference evidence="1" key="3">
    <citation type="submission" date="2018-07" db="EMBL/GenBank/DDBJ databases">
        <title>WGS assembly of Glycine max.</title>
        <authorList>
            <person name="Schmutz J."/>
            <person name="Cannon S."/>
            <person name="Schlueter J."/>
            <person name="Ma J."/>
            <person name="Mitros T."/>
            <person name="Nelson W."/>
            <person name="Hyten D."/>
            <person name="Song Q."/>
            <person name="Thelen J."/>
            <person name="Cheng J."/>
            <person name="Xu D."/>
            <person name="Hellsten U."/>
            <person name="May G."/>
            <person name="Yu Y."/>
            <person name="Sakurai T."/>
            <person name="Umezawa T."/>
            <person name="Bhattacharyya M."/>
            <person name="Sandhu D."/>
            <person name="Valliyodan B."/>
            <person name="Lindquist E."/>
            <person name="Peto M."/>
            <person name="Grant D."/>
            <person name="Shu S."/>
            <person name="Goodstein D."/>
            <person name="Barry K."/>
            <person name="Futrell-Griggs M."/>
            <person name="Abernathy B."/>
            <person name="Du J."/>
            <person name="Tian Z."/>
            <person name="Zhu L."/>
            <person name="Gill N."/>
            <person name="Joshi T."/>
            <person name="Libault M."/>
            <person name="Sethuraman A."/>
            <person name="Zhang X."/>
            <person name="Shinozaki K."/>
            <person name="Nguyen H."/>
            <person name="Wing R."/>
            <person name="Cregan P."/>
            <person name="Specht J."/>
            <person name="Grimwood J."/>
            <person name="Rokhsar D."/>
            <person name="Stacey G."/>
            <person name="Shoemaker R."/>
            <person name="Jackson S."/>
        </authorList>
    </citation>
    <scope>NUCLEOTIDE SEQUENCE</scope>
    <source>
        <tissue evidence="1">Callus</tissue>
    </source>
</reference>
<keyword evidence="3" id="KW-1185">Reference proteome</keyword>
<dbReference type="AlphaFoldDB" id="K7KT86"/>
<sequence>MDSFKLGARDIVVMGLFMLGHSCDGVHETHKLARGIMCLQLYHVRKSIRLA</sequence>
<reference evidence="1 2" key="1">
    <citation type="journal article" date="2010" name="Nature">
        <title>Genome sequence of the palaeopolyploid soybean.</title>
        <authorList>
            <person name="Schmutz J."/>
            <person name="Cannon S.B."/>
            <person name="Schlueter J."/>
            <person name="Ma J."/>
            <person name="Mitros T."/>
            <person name="Nelson W."/>
            <person name="Hyten D.L."/>
            <person name="Song Q."/>
            <person name="Thelen J.J."/>
            <person name="Cheng J."/>
            <person name="Xu D."/>
            <person name="Hellsten U."/>
            <person name="May G.D."/>
            <person name="Yu Y."/>
            <person name="Sakurai T."/>
            <person name="Umezawa T."/>
            <person name="Bhattacharyya M.K."/>
            <person name="Sandhu D."/>
            <person name="Valliyodan B."/>
            <person name="Lindquist E."/>
            <person name="Peto M."/>
            <person name="Grant D."/>
            <person name="Shu S."/>
            <person name="Goodstein D."/>
            <person name="Barry K."/>
            <person name="Futrell-Griggs M."/>
            <person name="Abernathy B."/>
            <person name="Du J."/>
            <person name="Tian Z."/>
            <person name="Zhu L."/>
            <person name="Gill N."/>
            <person name="Joshi T."/>
            <person name="Libault M."/>
            <person name="Sethuraman A."/>
            <person name="Zhang X.-C."/>
            <person name="Shinozaki K."/>
            <person name="Nguyen H.T."/>
            <person name="Wing R.A."/>
            <person name="Cregan P."/>
            <person name="Specht J."/>
            <person name="Grimwood J."/>
            <person name="Rokhsar D."/>
            <person name="Stacey G."/>
            <person name="Shoemaker R.C."/>
            <person name="Jackson S.A."/>
        </authorList>
    </citation>
    <scope>NUCLEOTIDE SEQUENCE [LARGE SCALE GENOMIC DNA]</scope>
    <source>
        <strain evidence="2">cv. Williams 82</strain>
        <tissue evidence="1">Callus</tissue>
    </source>
</reference>
<dbReference type="EMBL" id="CM000839">
    <property type="protein sequence ID" value="KRH52214.1"/>
    <property type="molecule type" value="Genomic_DNA"/>
</dbReference>
<name>K7KT86_SOYBN</name>
<evidence type="ECO:0000313" key="1">
    <source>
        <dbReference type="EMBL" id="KRH52214.1"/>
    </source>
</evidence>
<dbReference type="Gramene" id="KRH52214">
    <property type="protein sequence ID" value="KRH52214"/>
    <property type="gene ID" value="GLYMA_06G053700"/>
</dbReference>
<dbReference type="HOGENOM" id="CLU_3110278_0_0_1"/>
<dbReference type="PaxDb" id="3847-GLYMA06G05630.1"/>
<proteinExistence type="predicted"/>